<dbReference type="InterPro" id="IPR037069">
    <property type="entry name" value="AcylCoA_DH/ox_N_sf"/>
</dbReference>
<dbReference type="InterPro" id="IPR009075">
    <property type="entry name" value="AcylCo_DH/oxidase_C"/>
</dbReference>
<evidence type="ECO:0000256" key="6">
    <source>
        <dbReference type="ARBA" id="ARBA00051388"/>
    </source>
</evidence>
<evidence type="ECO:0000256" key="1">
    <source>
        <dbReference type="ARBA" id="ARBA00001974"/>
    </source>
</evidence>
<feature type="domain" description="Acetyl-CoA dehydrogenase-like C-terminal" evidence="13">
    <location>
        <begin position="465"/>
        <end position="589"/>
    </location>
</feature>
<sequence length="594" mass="63172">MSYTAPVKDMLFVMNELAGLAAVNALPGCEDATPETAEAILEEKAKFCSEVIAPLNHSADKEPSSWADGKVTTSPGFKQAFRQFGEAGWQGVQHPVEFGGQGLPKLLATPCIEMLNSANLSFALCPLLTDGTIEALMTAGSQAQKETFIANFISGKWTGTMNLTEPQAGSDLALVRTRAVPEGDGTYKIFGTKIFITYGEHDMAENIVHLVLARTPNAPEGVKGISLFIVPKFLINADGSLGARNDVHCVSIEHKLGIKASPTAVLQFGDHGGAIGTLVGEENRGLEYMFIMMNAARFAVGIQGLSVSERSYQKAVAYARDRIQSRDLAGSPGPVAIIHQPDVRRMLMSMRAQIEAARALAYVAAATSDAAHFSDDEATRKSNQAFYEFLVPIVKGWITEMSVDVTSTGVQVHGGMGFIEETGAAQYYRDARILPIYEGTTAIQANDLVGRKTARDGGAVAKGILAQVRQTVSELQGDAQLQPIAARLAEAADALEQVVEYVVGNLKSDIKAVFAGSVPYLKMAGVVLGGWQMARAAAIAAAKLKAGAGDAKFYSAKLATARFYADQILPQALAHRTAIVEGGQAVLALAEDQF</sequence>
<organism evidence="14 15">
    <name type="scientific">Herbaspirillum rubrisubalbicans</name>
    <dbReference type="NCBI Taxonomy" id="80842"/>
    <lineage>
        <taxon>Bacteria</taxon>
        <taxon>Pseudomonadati</taxon>
        <taxon>Pseudomonadota</taxon>
        <taxon>Betaproteobacteria</taxon>
        <taxon>Burkholderiales</taxon>
        <taxon>Oxalobacteraceae</taxon>
        <taxon>Herbaspirillum</taxon>
    </lineage>
</organism>
<comment type="catalytic activity">
    <reaction evidence="6">
        <text>3-(methylsulfanyl)propanoyl-CoA + oxidized [electron-transfer flavoprotein] + H(+) = 3-(methylsulfanyl)acryloyl-CoA + reduced [electron-transfer flavoprotein]</text>
        <dbReference type="Rhea" id="RHEA:52612"/>
        <dbReference type="Rhea" id="RHEA-COMP:10685"/>
        <dbReference type="Rhea" id="RHEA-COMP:10686"/>
        <dbReference type="ChEBI" id="CHEBI:15378"/>
        <dbReference type="ChEBI" id="CHEBI:57692"/>
        <dbReference type="ChEBI" id="CHEBI:58307"/>
        <dbReference type="ChEBI" id="CHEBI:82815"/>
        <dbReference type="ChEBI" id="CHEBI:84994"/>
        <dbReference type="EC" id="1.3.99.41"/>
    </reaction>
    <physiologicalReaction direction="left-to-right" evidence="6">
        <dbReference type="Rhea" id="RHEA:52613"/>
    </physiologicalReaction>
</comment>
<dbReference type="AlphaFoldDB" id="A0AAD0U6Q1"/>
<dbReference type="Pfam" id="PF00441">
    <property type="entry name" value="Acyl-CoA_dh_1"/>
    <property type="match status" value="1"/>
</dbReference>
<feature type="domain" description="Acyl-CoA dehydrogenase/oxidase C-terminal" evidence="10">
    <location>
        <begin position="283"/>
        <end position="448"/>
    </location>
</feature>
<dbReference type="EC" id="1.3.99.41" evidence="8"/>
<gene>
    <name evidence="14" type="ORF">RC54_07375</name>
</gene>
<dbReference type="Pfam" id="PF12806">
    <property type="entry name" value="Acyl-CoA_dh_C"/>
    <property type="match status" value="1"/>
</dbReference>
<dbReference type="GO" id="GO:0050660">
    <property type="term" value="F:flavin adenine dinucleotide binding"/>
    <property type="evidence" value="ECO:0007669"/>
    <property type="project" value="InterPro"/>
</dbReference>
<dbReference type="InterPro" id="IPR006091">
    <property type="entry name" value="Acyl-CoA_Oxase/DH_mid-dom"/>
</dbReference>
<reference evidence="14 15" key="1">
    <citation type="submission" date="2017-11" db="EMBL/GenBank/DDBJ databases">
        <title>Complete genome sequence of Herbaspirillum rubrisubalbicans DSM 11543.</title>
        <authorList>
            <person name="Chen M."/>
            <person name="An Q."/>
        </authorList>
    </citation>
    <scope>NUCLEOTIDE SEQUENCE [LARGE SCALE GENOMIC DNA]</scope>
    <source>
        <strain evidence="14 15">DSM 11543</strain>
    </source>
</reference>
<dbReference type="SUPFAM" id="SSF56645">
    <property type="entry name" value="Acyl-CoA dehydrogenase NM domain-like"/>
    <property type="match status" value="1"/>
</dbReference>
<dbReference type="InterPro" id="IPR052166">
    <property type="entry name" value="Diverse_Acyl-CoA_DH"/>
</dbReference>
<dbReference type="GO" id="GO:0016627">
    <property type="term" value="F:oxidoreductase activity, acting on the CH-CH group of donors"/>
    <property type="evidence" value="ECO:0007669"/>
    <property type="project" value="InterPro"/>
</dbReference>
<dbReference type="FunFam" id="2.40.110.10:FF:000031">
    <property type="entry name" value="Acyl-CoA dehydrogenase, putative"/>
    <property type="match status" value="1"/>
</dbReference>
<evidence type="ECO:0000259" key="13">
    <source>
        <dbReference type="Pfam" id="PF12806"/>
    </source>
</evidence>
<evidence type="ECO:0000256" key="9">
    <source>
        <dbReference type="ARBA" id="ARBA00069043"/>
    </source>
</evidence>
<dbReference type="InterPro" id="IPR025878">
    <property type="entry name" value="Acyl-CoA_dh-like_C_dom"/>
</dbReference>
<dbReference type="InterPro" id="IPR013786">
    <property type="entry name" value="AcylCoA_DH/ox_N"/>
</dbReference>
<evidence type="ECO:0000256" key="4">
    <source>
        <dbReference type="ARBA" id="ARBA00022827"/>
    </source>
</evidence>
<dbReference type="Gene3D" id="1.10.540.10">
    <property type="entry name" value="Acyl-CoA dehydrogenase/oxidase, N-terminal domain"/>
    <property type="match status" value="1"/>
</dbReference>
<dbReference type="RefSeq" id="WP_061789083.1">
    <property type="nucleotide sequence ID" value="NZ_CP024996.1"/>
</dbReference>
<evidence type="ECO:0000256" key="2">
    <source>
        <dbReference type="ARBA" id="ARBA00009347"/>
    </source>
</evidence>
<evidence type="ECO:0000256" key="7">
    <source>
        <dbReference type="ARBA" id="ARBA00058683"/>
    </source>
</evidence>
<dbReference type="Gene3D" id="2.40.110.10">
    <property type="entry name" value="Butyryl-CoA Dehydrogenase, subunit A, domain 2"/>
    <property type="match status" value="1"/>
</dbReference>
<dbReference type="Pfam" id="PF02771">
    <property type="entry name" value="Acyl-CoA_dh_N"/>
    <property type="match status" value="1"/>
</dbReference>
<dbReference type="Pfam" id="PF02770">
    <property type="entry name" value="Acyl-CoA_dh_M"/>
    <property type="match status" value="1"/>
</dbReference>
<comment type="similarity">
    <text evidence="2">Belongs to the acyl-CoA dehydrogenase family.</text>
</comment>
<comment type="cofactor">
    <cofactor evidence="1">
        <name>FAD</name>
        <dbReference type="ChEBI" id="CHEBI:57692"/>
    </cofactor>
</comment>
<dbReference type="InterPro" id="IPR009100">
    <property type="entry name" value="AcylCoA_DH/oxidase_NM_dom_sf"/>
</dbReference>
<keyword evidence="3" id="KW-0285">Flavoprotein</keyword>
<name>A0AAD0U6Q1_9BURK</name>
<evidence type="ECO:0000256" key="8">
    <source>
        <dbReference type="ARBA" id="ARBA00066694"/>
    </source>
</evidence>
<keyword evidence="4" id="KW-0274">FAD</keyword>
<evidence type="ECO:0000259" key="10">
    <source>
        <dbReference type="Pfam" id="PF00441"/>
    </source>
</evidence>
<evidence type="ECO:0000256" key="5">
    <source>
        <dbReference type="ARBA" id="ARBA00023002"/>
    </source>
</evidence>
<dbReference type="InterPro" id="IPR036250">
    <property type="entry name" value="AcylCo_DH-like_C"/>
</dbReference>
<evidence type="ECO:0000313" key="15">
    <source>
        <dbReference type="Proteomes" id="UP000269199"/>
    </source>
</evidence>
<dbReference type="Gene3D" id="1.20.140.10">
    <property type="entry name" value="Butyryl-CoA Dehydrogenase, subunit A, domain 3"/>
    <property type="match status" value="1"/>
</dbReference>
<evidence type="ECO:0000259" key="12">
    <source>
        <dbReference type="Pfam" id="PF02771"/>
    </source>
</evidence>
<comment type="function">
    <text evidence="7">Involved in the assimilation of dimethylsulphoniopropionate (DMSP), an important compound in the fixation of carbon in marine phytoplankton, by mediating the conversion of 3-(methylthio)propanoyl-CoA (MMPA-CoA) to 3-(methylthio)acryloyl-CoA (MTA-CoA).</text>
</comment>
<feature type="domain" description="Acyl-CoA dehydrogenase/oxidase N-terminal" evidence="12">
    <location>
        <begin position="35"/>
        <end position="156"/>
    </location>
</feature>
<proteinExistence type="inferred from homology"/>
<dbReference type="InterPro" id="IPR046373">
    <property type="entry name" value="Acyl-CoA_Oxase/DH_mid-dom_sf"/>
</dbReference>
<protein>
    <recommendedName>
        <fullName evidence="9">3-methylmercaptopropionyl-CoA dehydrogenase</fullName>
        <ecNumber evidence="8">1.3.99.41</ecNumber>
    </recommendedName>
</protein>
<evidence type="ECO:0000313" key="14">
    <source>
        <dbReference type="EMBL" id="AYR23658.1"/>
    </source>
</evidence>
<evidence type="ECO:0000259" key="11">
    <source>
        <dbReference type="Pfam" id="PF02770"/>
    </source>
</evidence>
<accession>A0AAD0U6Q1</accession>
<dbReference type="PANTHER" id="PTHR42803:SF1">
    <property type="entry name" value="BROAD-SPECIFICITY LINEAR ACYL-COA DEHYDROGENASE FADE5"/>
    <property type="match status" value="1"/>
</dbReference>
<feature type="domain" description="Acyl-CoA oxidase/dehydrogenase middle" evidence="11">
    <location>
        <begin position="161"/>
        <end position="270"/>
    </location>
</feature>
<dbReference type="SUPFAM" id="SSF47203">
    <property type="entry name" value="Acyl-CoA dehydrogenase C-terminal domain-like"/>
    <property type="match status" value="1"/>
</dbReference>
<dbReference type="PANTHER" id="PTHR42803">
    <property type="entry name" value="ACYL-COA DEHYDROGENASE"/>
    <property type="match status" value="1"/>
</dbReference>
<dbReference type="Proteomes" id="UP000269199">
    <property type="component" value="Chromosome"/>
</dbReference>
<dbReference type="EMBL" id="CP024996">
    <property type="protein sequence ID" value="AYR23658.1"/>
    <property type="molecule type" value="Genomic_DNA"/>
</dbReference>
<keyword evidence="5" id="KW-0560">Oxidoreductase</keyword>
<evidence type="ECO:0000256" key="3">
    <source>
        <dbReference type="ARBA" id="ARBA00022630"/>
    </source>
</evidence>